<sequence length="76" mass="8117">MSKKATLETFEALHEALAKDLLKRIREGTATAADLNVARAFLKDNGVDAIPAQGSPVGDLVANLPFASTEDTYTKQ</sequence>
<proteinExistence type="predicted"/>
<dbReference type="Pfam" id="PF11123">
    <property type="entry name" value="DNA_Packaging_2"/>
    <property type="match status" value="1"/>
</dbReference>
<name>A0ABM9U9I5_9HYPH</name>
<reference evidence="1 2" key="1">
    <citation type="submission" date="2015-08" db="EMBL/GenBank/DDBJ databases">
        <authorList>
            <person name="Varghese N."/>
        </authorList>
    </citation>
    <scope>NUCLEOTIDE SEQUENCE [LARGE SCALE GENOMIC DNA]</scope>
    <source>
        <strain evidence="1 2">DSM 18167</strain>
    </source>
</reference>
<dbReference type="RefSeq" id="WP_055460989.1">
    <property type="nucleotide sequence ID" value="NZ_CYHC01000017.1"/>
</dbReference>
<organism evidence="1 2">
    <name type="scientific">Chelatococcus sambhunathii</name>
    <dbReference type="NCBI Taxonomy" id="363953"/>
    <lineage>
        <taxon>Bacteria</taxon>
        <taxon>Pseudomonadati</taxon>
        <taxon>Pseudomonadota</taxon>
        <taxon>Alphaproteobacteria</taxon>
        <taxon>Hyphomicrobiales</taxon>
        <taxon>Chelatococcaceae</taxon>
        <taxon>Chelatococcus</taxon>
    </lineage>
</organism>
<keyword evidence="2" id="KW-1185">Reference proteome</keyword>
<dbReference type="EMBL" id="CYHC01000017">
    <property type="protein sequence ID" value="CUA90947.1"/>
    <property type="molecule type" value="Genomic_DNA"/>
</dbReference>
<protein>
    <submittedName>
        <fullName evidence="1">Uncharacterized protein</fullName>
    </submittedName>
</protein>
<dbReference type="Proteomes" id="UP000182178">
    <property type="component" value="Unassembled WGS sequence"/>
</dbReference>
<accession>A0ABM9U9I5</accession>
<dbReference type="InterPro" id="IPR024345">
    <property type="entry name" value="DNA_matur_Phage_T7-like"/>
</dbReference>
<comment type="caution">
    <text evidence="1">The sequence shown here is derived from an EMBL/GenBank/DDBJ whole genome shotgun (WGS) entry which is preliminary data.</text>
</comment>
<evidence type="ECO:0000313" key="1">
    <source>
        <dbReference type="EMBL" id="CUA90947.1"/>
    </source>
</evidence>
<evidence type="ECO:0000313" key="2">
    <source>
        <dbReference type="Proteomes" id="UP000182178"/>
    </source>
</evidence>
<gene>
    <name evidence="1" type="ORF">Ga0061061_1178</name>
</gene>